<feature type="region of interest" description="Disordered" evidence="1">
    <location>
        <begin position="365"/>
        <end position="401"/>
    </location>
</feature>
<keyword evidence="3" id="KW-1185">Reference proteome</keyword>
<feature type="region of interest" description="Disordered" evidence="1">
    <location>
        <begin position="520"/>
        <end position="570"/>
    </location>
</feature>
<evidence type="ECO:0000313" key="2">
    <source>
        <dbReference type="EMBL" id="KAG0296823.1"/>
    </source>
</evidence>
<reference evidence="2 3" key="1">
    <citation type="journal article" date="2020" name="Fungal Divers.">
        <title>Resolving the Mortierellaceae phylogeny through synthesis of multi-gene phylogenetics and phylogenomics.</title>
        <authorList>
            <person name="Vandepol N."/>
            <person name="Liber J."/>
            <person name="Desiro A."/>
            <person name="Na H."/>
            <person name="Kennedy M."/>
            <person name="Barry K."/>
            <person name="Grigoriev I.V."/>
            <person name="Miller A.N."/>
            <person name="O'Donnell K."/>
            <person name="Stajich J.E."/>
            <person name="Bonito G."/>
        </authorList>
    </citation>
    <scope>NUCLEOTIDE SEQUENCE [LARGE SCALE GENOMIC DNA]</scope>
    <source>
        <strain evidence="2 3">AD045</strain>
    </source>
</reference>
<feature type="compositionally biased region" description="Low complexity" evidence="1">
    <location>
        <begin position="295"/>
        <end position="332"/>
    </location>
</feature>
<evidence type="ECO:0008006" key="4">
    <source>
        <dbReference type="Google" id="ProtNLM"/>
    </source>
</evidence>
<feature type="compositionally biased region" description="Polar residues" evidence="1">
    <location>
        <begin position="369"/>
        <end position="383"/>
    </location>
</feature>
<dbReference type="Gene3D" id="2.120.10.80">
    <property type="entry name" value="Kelch-type beta propeller"/>
    <property type="match status" value="2"/>
</dbReference>
<dbReference type="Proteomes" id="UP001194696">
    <property type="component" value="Unassembled WGS sequence"/>
</dbReference>
<evidence type="ECO:0000313" key="3">
    <source>
        <dbReference type="Proteomes" id="UP001194696"/>
    </source>
</evidence>
<feature type="compositionally biased region" description="Polar residues" evidence="1">
    <location>
        <begin position="483"/>
        <end position="501"/>
    </location>
</feature>
<feature type="compositionally biased region" description="Basic and acidic residues" evidence="1">
    <location>
        <begin position="385"/>
        <end position="394"/>
    </location>
</feature>
<proteinExistence type="predicted"/>
<name>A0ABQ7KD13_9FUNG</name>
<accession>A0ABQ7KD13</accession>
<organism evidence="2 3">
    <name type="scientific">Linnemannia gamsii</name>
    <dbReference type="NCBI Taxonomy" id="64522"/>
    <lineage>
        <taxon>Eukaryota</taxon>
        <taxon>Fungi</taxon>
        <taxon>Fungi incertae sedis</taxon>
        <taxon>Mucoromycota</taxon>
        <taxon>Mortierellomycotina</taxon>
        <taxon>Mortierellomycetes</taxon>
        <taxon>Mortierellales</taxon>
        <taxon>Mortierellaceae</taxon>
        <taxon>Linnemannia</taxon>
    </lineage>
</organism>
<dbReference type="SUPFAM" id="SSF117281">
    <property type="entry name" value="Kelch motif"/>
    <property type="match status" value="1"/>
</dbReference>
<feature type="compositionally biased region" description="Polar residues" evidence="1">
    <location>
        <begin position="520"/>
        <end position="531"/>
    </location>
</feature>
<feature type="region of interest" description="Disordered" evidence="1">
    <location>
        <begin position="476"/>
        <end position="507"/>
    </location>
</feature>
<comment type="caution">
    <text evidence="2">The sequence shown here is derived from an EMBL/GenBank/DDBJ whole genome shotgun (WGS) entry which is preliminary data.</text>
</comment>
<dbReference type="EMBL" id="JAAAIM010000047">
    <property type="protein sequence ID" value="KAG0296823.1"/>
    <property type="molecule type" value="Genomic_DNA"/>
</dbReference>
<feature type="compositionally biased region" description="Low complexity" evidence="1">
    <location>
        <begin position="532"/>
        <end position="541"/>
    </location>
</feature>
<evidence type="ECO:0000256" key="1">
    <source>
        <dbReference type="SAM" id="MobiDB-lite"/>
    </source>
</evidence>
<dbReference type="InterPro" id="IPR015915">
    <property type="entry name" value="Kelch-typ_b-propeller"/>
</dbReference>
<feature type="region of interest" description="Disordered" evidence="1">
    <location>
        <begin position="682"/>
        <end position="745"/>
    </location>
</feature>
<feature type="compositionally biased region" description="Polar residues" evidence="1">
    <location>
        <begin position="702"/>
        <end position="713"/>
    </location>
</feature>
<feature type="compositionally biased region" description="Polar residues" evidence="1">
    <location>
        <begin position="551"/>
        <end position="563"/>
    </location>
</feature>
<gene>
    <name evidence="2" type="ORF">BGZ96_008427</name>
</gene>
<feature type="region of interest" description="Disordered" evidence="1">
    <location>
        <begin position="288"/>
        <end position="332"/>
    </location>
</feature>
<feature type="compositionally biased region" description="Low complexity" evidence="1">
    <location>
        <begin position="687"/>
        <end position="701"/>
    </location>
</feature>
<protein>
    <recommendedName>
        <fullName evidence="4">Galactose oxidase</fullName>
    </recommendedName>
</protein>
<feature type="compositionally biased region" description="Basic and acidic residues" evidence="1">
    <location>
        <begin position="714"/>
        <end position="724"/>
    </location>
</feature>
<sequence length="745" mass="79035">MDGLQFVTGGNRNNPGALSHIYSIESQAWTVTPTLPGLSSQVGYKRTNVGMALDRVTGLIYIYGGLEDARFSKDLAVLDTWTPDVNKMNWALATNDTILLRRFEPFVVFLPTKNQTLVFGGCDTLNSTGYVSSCVPPDSGFLISNGQTRTELSVASKLFAGAIPSTRYQSCRVVLPDGNVFIQGGKDKAASPLRDTFFADASILNVTDWTWKSVTIDGLPVEMTRAGHTCQMGANGQIVIVGGYIENNGVETFVTPNMGVIDTTTWKWTTNYTGGPLNRIWPKSCAHPGPSGDCSGSNNNNSGSNNTNDGSNNTNDGSNNTNDGSNNTNDSSGLSAGAKGGIGAGVALVILAAGGFIFWRRRRSSSSSLTLHAQKPNSSSSRTAGGHDELEKNGAKFSKPMGAPRGPAYIATSQQPTVQAMYTPPPPHAIVEDLEPASPALSTLPLYPGYNSGGGGGGSSNEGGAGSDAALAAALLQAEDEVSSSSRSPGNRKGTFSNQNDPIPFQQMPMNHVRIPSARMNQQKPQLDSYESSSTSSSTSSQNHRRPTIHTHVNNTVKPSAATSRYPAGPQSLVPEEEARIERFSPGVPVRTVTVQDFNQDGHYPPLTPTRGFGPSSILIGSSGPETPTTLAMSPLHHSTRMTYPDIIAMGAQPYPGHPAAIEGGTRESVYFGQPANINTSSIATFNSGHSNNSNNDGKGSPQTSSSRNQQMRRNLDEIAREIEIQTLQEPPKGPHALVPPSRRP</sequence>